<evidence type="ECO:0000256" key="3">
    <source>
        <dbReference type="ARBA" id="ARBA00022723"/>
    </source>
</evidence>
<dbReference type="EMBL" id="FRAE01000107">
    <property type="protein sequence ID" value="SHK60449.1"/>
    <property type="molecule type" value="Genomic_DNA"/>
</dbReference>
<evidence type="ECO:0000313" key="8">
    <source>
        <dbReference type="EMBL" id="SHK60449.1"/>
    </source>
</evidence>
<dbReference type="Pfam" id="PF13237">
    <property type="entry name" value="Fer4_10"/>
    <property type="match status" value="1"/>
</dbReference>
<dbReference type="PROSITE" id="PS51379">
    <property type="entry name" value="4FE4S_FER_2"/>
    <property type="match status" value="2"/>
</dbReference>
<keyword evidence="1" id="KW-0813">Transport</keyword>
<gene>
    <name evidence="8" type="ORF">SAMN02744037_02678</name>
</gene>
<keyword evidence="4" id="KW-0249">Electron transport</keyword>
<accession>A0A1M6TU44</accession>
<feature type="domain" description="4Fe-4S ferredoxin-type" evidence="7">
    <location>
        <begin position="15"/>
        <end position="46"/>
    </location>
</feature>
<proteinExistence type="predicted"/>
<evidence type="ECO:0000256" key="5">
    <source>
        <dbReference type="ARBA" id="ARBA00023004"/>
    </source>
</evidence>
<dbReference type="RefSeq" id="WP_072890857.1">
    <property type="nucleotide sequence ID" value="NZ_FRAE01000107.1"/>
</dbReference>
<dbReference type="Gene3D" id="3.30.70.20">
    <property type="match status" value="2"/>
</dbReference>
<keyword evidence="9" id="KW-1185">Reference proteome</keyword>
<dbReference type="SUPFAM" id="SSF54862">
    <property type="entry name" value="4Fe-4S ferredoxins"/>
    <property type="match status" value="1"/>
</dbReference>
<dbReference type="PANTHER" id="PTHR30176">
    <property type="entry name" value="FERREDOXIN-TYPE PROTEIN NAPH"/>
    <property type="match status" value="1"/>
</dbReference>
<reference evidence="9" key="1">
    <citation type="submission" date="2016-11" db="EMBL/GenBank/DDBJ databases">
        <authorList>
            <person name="Varghese N."/>
            <person name="Submissions S."/>
        </authorList>
    </citation>
    <scope>NUCLEOTIDE SEQUENCE [LARGE SCALE GENOMIC DNA]</scope>
    <source>
        <strain evidence="9">DSM 15518</strain>
    </source>
</reference>
<evidence type="ECO:0000313" key="9">
    <source>
        <dbReference type="Proteomes" id="UP000242497"/>
    </source>
</evidence>
<dbReference type="Proteomes" id="UP000242497">
    <property type="component" value="Unassembled WGS sequence"/>
</dbReference>
<name>A0A1M6TU44_9FIRM</name>
<dbReference type="GO" id="GO:0051539">
    <property type="term" value="F:4 iron, 4 sulfur cluster binding"/>
    <property type="evidence" value="ECO:0007669"/>
    <property type="project" value="UniProtKB-KW"/>
</dbReference>
<dbReference type="AlphaFoldDB" id="A0A1M6TU44"/>
<dbReference type="STRING" id="1123349.SAMN02744037_02678"/>
<sequence length="96" mass="11192">MFVFLGLIPATVSLLKVEIEKDKCIDCKLCEKNCPMDIKLIDYKNENKRILSTECILCKTCINVCPKKAIRVTKGFDFDFKEKLNYANRKEKRVQI</sequence>
<feature type="domain" description="4Fe-4S ferredoxin-type" evidence="7">
    <location>
        <begin position="47"/>
        <end position="75"/>
    </location>
</feature>
<dbReference type="GO" id="GO:0005886">
    <property type="term" value="C:plasma membrane"/>
    <property type="evidence" value="ECO:0007669"/>
    <property type="project" value="TreeGrafter"/>
</dbReference>
<protein>
    <submittedName>
        <fullName evidence="8">4Fe-4S dicluster domain-containing protein</fullName>
    </submittedName>
</protein>
<dbReference type="InterPro" id="IPR051684">
    <property type="entry name" value="Electron_Trans/Redox"/>
</dbReference>
<keyword evidence="6" id="KW-0411">Iron-sulfur</keyword>
<dbReference type="PANTHER" id="PTHR30176:SF3">
    <property type="entry name" value="FERREDOXIN-TYPE PROTEIN NAPH"/>
    <property type="match status" value="1"/>
</dbReference>
<evidence type="ECO:0000256" key="2">
    <source>
        <dbReference type="ARBA" id="ARBA00022485"/>
    </source>
</evidence>
<dbReference type="GO" id="GO:0046872">
    <property type="term" value="F:metal ion binding"/>
    <property type="evidence" value="ECO:0007669"/>
    <property type="project" value="UniProtKB-KW"/>
</dbReference>
<evidence type="ECO:0000256" key="1">
    <source>
        <dbReference type="ARBA" id="ARBA00022448"/>
    </source>
</evidence>
<dbReference type="InterPro" id="IPR017896">
    <property type="entry name" value="4Fe4S_Fe-S-bd"/>
</dbReference>
<keyword evidence="3" id="KW-0479">Metal-binding</keyword>
<organism evidence="8 9">
    <name type="scientific">Tepidibacter formicigenes DSM 15518</name>
    <dbReference type="NCBI Taxonomy" id="1123349"/>
    <lineage>
        <taxon>Bacteria</taxon>
        <taxon>Bacillati</taxon>
        <taxon>Bacillota</taxon>
        <taxon>Clostridia</taxon>
        <taxon>Peptostreptococcales</taxon>
        <taxon>Peptostreptococcaceae</taxon>
        <taxon>Tepidibacter</taxon>
    </lineage>
</organism>
<evidence type="ECO:0000259" key="7">
    <source>
        <dbReference type="PROSITE" id="PS51379"/>
    </source>
</evidence>
<dbReference type="InterPro" id="IPR017900">
    <property type="entry name" value="4Fe4S_Fe_S_CS"/>
</dbReference>
<keyword evidence="5" id="KW-0408">Iron</keyword>
<evidence type="ECO:0000256" key="6">
    <source>
        <dbReference type="ARBA" id="ARBA00023014"/>
    </source>
</evidence>
<dbReference type="PROSITE" id="PS00198">
    <property type="entry name" value="4FE4S_FER_1"/>
    <property type="match status" value="1"/>
</dbReference>
<evidence type="ECO:0000256" key="4">
    <source>
        <dbReference type="ARBA" id="ARBA00022982"/>
    </source>
</evidence>
<keyword evidence="2" id="KW-0004">4Fe-4S</keyword>